<evidence type="ECO:0000256" key="10">
    <source>
        <dbReference type="ARBA" id="ARBA00023125"/>
    </source>
</evidence>
<dbReference type="PROSITE" id="PS50880">
    <property type="entry name" value="TOPRIM"/>
    <property type="match status" value="1"/>
</dbReference>
<dbReference type="SUPFAM" id="SSF56731">
    <property type="entry name" value="DNA primase core"/>
    <property type="match status" value="1"/>
</dbReference>
<evidence type="ECO:0000256" key="3">
    <source>
        <dbReference type="ARBA" id="ARBA00022679"/>
    </source>
</evidence>
<keyword evidence="10 12" id="KW-0238">DNA-binding</keyword>
<evidence type="ECO:0000256" key="1">
    <source>
        <dbReference type="ARBA" id="ARBA00022478"/>
    </source>
</evidence>
<dbReference type="OrthoDB" id="9803773at2"/>
<dbReference type="Gene3D" id="3.90.980.10">
    <property type="entry name" value="DNA primase, catalytic core, N-terminal domain"/>
    <property type="match status" value="1"/>
</dbReference>
<dbReference type="PIRSF" id="PIRSF002811">
    <property type="entry name" value="DnaG"/>
    <property type="match status" value="1"/>
</dbReference>
<dbReference type="InterPro" id="IPR002694">
    <property type="entry name" value="Znf_CHC2"/>
</dbReference>
<comment type="similarity">
    <text evidence="12 13">Belongs to the DnaG primase family.</text>
</comment>
<dbReference type="Gene3D" id="3.40.1360.10">
    <property type="match status" value="1"/>
</dbReference>
<keyword evidence="6 13" id="KW-0479">Metal-binding</keyword>
<dbReference type="PANTHER" id="PTHR30313">
    <property type="entry name" value="DNA PRIMASE"/>
    <property type="match status" value="1"/>
</dbReference>
<evidence type="ECO:0000256" key="6">
    <source>
        <dbReference type="ARBA" id="ARBA00022723"/>
    </source>
</evidence>
<evidence type="ECO:0000256" key="5">
    <source>
        <dbReference type="ARBA" id="ARBA00022705"/>
    </source>
</evidence>
<keyword evidence="7" id="KW-0863">Zinc-finger</keyword>
<keyword evidence="1 12" id="KW-0240">DNA-directed RNA polymerase</keyword>
<dbReference type="PANTHER" id="PTHR30313:SF2">
    <property type="entry name" value="DNA PRIMASE"/>
    <property type="match status" value="1"/>
</dbReference>
<dbReference type="EMBL" id="QJJK01000009">
    <property type="protein sequence ID" value="PXW55753.1"/>
    <property type="molecule type" value="Genomic_DNA"/>
</dbReference>
<dbReference type="HAMAP" id="MF_00974">
    <property type="entry name" value="DNA_primase_DnaG"/>
    <property type="match status" value="1"/>
</dbReference>
<dbReference type="NCBIfam" id="TIGR01391">
    <property type="entry name" value="dnaG"/>
    <property type="match status" value="1"/>
</dbReference>
<keyword evidence="2 12" id="KW-0639">Primosome</keyword>
<dbReference type="FunFam" id="3.90.580.10:FF:000001">
    <property type="entry name" value="DNA primase"/>
    <property type="match status" value="1"/>
</dbReference>
<dbReference type="Gene3D" id="3.90.580.10">
    <property type="entry name" value="Zinc finger, CHC2-type domain"/>
    <property type="match status" value="1"/>
</dbReference>
<comment type="caution">
    <text evidence="12">Lacks conserved residue(s) required for the propagation of feature annotation.</text>
</comment>
<evidence type="ECO:0000313" key="17">
    <source>
        <dbReference type="Proteomes" id="UP000248021"/>
    </source>
</evidence>
<dbReference type="Pfam" id="PF10410">
    <property type="entry name" value="DnaB_bind"/>
    <property type="match status" value="1"/>
</dbReference>
<dbReference type="GO" id="GO:0000428">
    <property type="term" value="C:DNA-directed RNA polymerase complex"/>
    <property type="evidence" value="ECO:0007669"/>
    <property type="project" value="UniProtKB-KW"/>
</dbReference>
<keyword evidence="17" id="KW-1185">Reference proteome</keyword>
<feature type="domain" description="Toprim" evidence="15">
    <location>
        <begin position="257"/>
        <end position="339"/>
    </location>
</feature>
<comment type="cofactor">
    <cofactor evidence="13">
        <name>Zn(2+)</name>
        <dbReference type="ChEBI" id="CHEBI:29105"/>
    </cofactor>
    <text evidence="13">Binds 1 zinc ion per monomer.</text>
</comment>
<comment type="caution">
    <text evidence="16">The sequence shown here is derived from an EMBL/GenBank/DDBJ whole genome shotgun (WGS) entry which is preliminary data.</text>
</comment>
<dbReference type="FunFam" id="3.40.1360.10:FF:000002">
    <property type="entry name" value="DNA primase"/>
    <property type="match status" value="1"/>
</dbReference>
<comment type="catalytic activity">
    <reaction evidence="12">
        <text>ssDNA + n NTP = ssDNA/pppN(pN)n-1 hybrid + (n-1) diphosphate.</text>
        <dbReference type="EC" id="2.7.7.101"/>
    </reaction>
</comment>
<evidence type="ECO:0000256" key="12">
    <source>
        <dbReference type="HAMAP-Rule" id="MF_00974"/>
    </source>
</evidence>
<evidence type="ECO:0000313" key="16">
    <source>
        <dbReference type="EMBL" id="PXW55753.1"/>
    </source>
</evidence>
<protein>
    <recommendedName>
        <fullName evidence="12 13">DNA primase</fullName>
        <ecNumber evidence="12">2.7.7.101</ecNumber>
    </recommendedName>
</protein>
<name>A0A2V3U0N4_9HYPH</name>
<organism evidence="16 17">
    <name type="scientific">Chelatococcus asaccharovorans</name>
    <dbReference type="NCBI Taxonomy" id="28210"/>
    <lineage>
        <taxon>Bacteria</taxon>
        <taxon>Pseudomonadati</taxon>
        <taxon>Pseudomonadota</taxon>
        <taxon>Alphaproteobacteria</taxon>
        <taxon>Hyphomicrobiales</taxon>
        <taxon>Chelatococcaceae</taxon>
        <taxon>Chelatococcus</taxon>
    </lineage>
</organism>
<sequence length="651" mass="71278">MRFPPSILEEIRARLPVTAVVGRRVRLTKAGREWKGLSPFNAEKTPSFYVNDHKGFFHCFSSGKHGDIFTFLMETEGVSFPEAVERLAADAGVTLPKVSEEAQADEERRRGLHEIMDMAAQFFAANLAKKEGAQASRYLDGRGLGREARTRFRLGYALPDRFALRDHLAAQGVGAEAMIEAGLLVNREDVTVPHDRFRDRIMFPITDVRGRVIAFGGRAMSADAPAKYLNSSETPLFHKGHVLYNHQAARKAAHDKGTVVVVEGYVDVIAMTMAGFPHTVAPLGTALTEDQLTLIWRMAPEPILCFDGDGAGRRAAYRAIDVALPHLVAGQSLRFALLPEGQDPDDLARSGGAPAIAQVLDKAQPLVDLLWMREVETASLDTPERRAALEKRLFGLLNGIRDEDLRRHYRAEIGERLRQLLPQTGGRRDGYAGGGRGPGFRQAGAPAYGGQTFGKNSRGGRDARPRAGKVPLQISPSLARNSLFAATSTGAPREALIVLTLLAHPELMHRYGEIVTSLDFSNADALRLRACLIDREALATDGPDLAGALPQDVVLAAERLRAVVRHGDVWAFDRDAELTAVEEMLRQALTLHRRAFTLHSELKAAERALAADESEANLAWLTEVRTELTSLDGAEADREAANKVSTSRNRP</sequence>
<keyword evidence="5 12" id="KW-0235">DNA replication</keyword>
<dbReference type="InterPro" id="IPR037068">
    <property type="entry name" value="DNA_primase_core_N_sf"/>
</dbReference>
<dbReference type="Pfam" id="PF13662">
    <property type="entry name" value="Toprim_4"/>
    <property type="match status" value="1"/>
</dbReference>
<comment type="subunit">
    <text evidence="12">Monomer. Interacts with DnaB.</text>
</comment>
<dbReference type="EC" id="2.7.7.101" evidence="12"/>
<dbReference type="InterPro" id="IPR034151">
    <property type="entry name" value="TOPRIM_DnaG_bac"/>
</dbReference>
<dbReference type="AlphaFoldDB" id="A0A2V3U0N4"/>
<evidence type="ECO:0000256" key="8">
    <source>
        <dbReference type="ARBA" id="ARBA00022833"/>
    </source>
</evidence>
<evidence type="ECO:0000256" key="9">
    <source>
        <dbReference type="ARBA" id="ARBA00022842"/>
    </source>
</evidence>
<dbReference type="Pfam" id="PF01807">
    <property type="entry name" value="Zn_ribbon_DnaG"/>
    <property type="match status" value="1"/>
</dbReference>
<keyword evidence="4 12" id="KW-0548">Nucleotidyltransferase</keyword>
<evidence type="ECO:0000259" key="15">
    <source>
        <dbReference type="PROSITE" id="PS50880"/>
    </source>
</evidence>
<keyword evidence="9" id="KW-0460">Magnesium</keyword>
<reference evidence="16 17" key="1">
    <citation type="submission" date="2018-05" db="EMBL/GenBank/DDBJ databases">
        <title>Genomic Encyclopedia of Type Strains, Phase IV (KMG-IV): sequencing the most valuable type-strain genomes for metagenomic binning, comparative biology and taxonomic classification.</title>
        <authorList>
            <person name="Goeker M."/>
        </authorList>
    </citation>
    <scope>NUCLEOTIDE SEQUENCE [LARGE SCALE GENOMIC DNA]</scope>
    <source>
        <strain evidence="16 17">DSM 6462</strain>
    </source>
</reference>
<dbReference type="GO" id="GO:1990077">
    <property type="term" value="C:primosome complex"/>
    <property type="evidence" value="ECO:0007669"/>
    <property type="project" value="UniProtKB-KW"/>
</dbReference>
<evidence type="ECO:0000256" key="11">
    <source>
        <dbReference type="ARBA" id="ARBA00023163"/>
    </source>
</evidence>
<keyword evidence="8 13" id="KW-0862">Zinc</keyword>
<dbReference type="SMART" id="SM00493">
    <property type="entry name" value="TOPRIM"/>
    <property type="match status" value="1"/>
</dbReference>
<dbReference type="GO" id="GO:0006269">
    <property type="term" value="P:DNA replication, synthesis of primer"/>
    <property type="evidence" value="ECO:0007669"/>
    <property type="project" value="UniProtKB-UniRule"/>
</dbReference>
<dbReference type="SUPFAM" id="SSF57783">
    <property type="entry name" value="Zinc beta-ribbon"/>
    <property type="match status" value="1"/>
</dbReference>
<dbReference type="GO" id="GO:0003677">
    <property type="term" value="F:DNA binding"/>
    <property type="evidence" value="ECO:0007669"/>
    <property type="project" value="UniProtKB-KW"/>
</dbReference>
<dbReference type="InterPro" id="IPR030846">
    <property type="entry name" value="DnaG_bac"/>
</dbReference>
<dbReference type="InterPro" id="IPR036977">
    <property type="entry name" value="DNA_primase_Znf_CHC2"/>
</dbReference>
<gene>
    <name evidence="12" type="primary">dnaG</name>
    <name evidence="16" type="ORF">C7450_109161</name>
</gene>
<dbReference type="InterPro" id="IPR006295">
    <property type="entry name" value="DNA_primase_DnaG"/>
</dbReference>
<dbReference type="Proteomes" id="UP000248021">
    <property type="component" value="Unassembled WGS sequence"/>
</dbReference>
<dbReference type="InterPro" id="IPR019475">
    <property type="entry name" value="DNA_primase_DnaB-bd"/>
</dbReference>
<dbReference type="CDD" id="cd03364">
    <property type="entry name" value="TOPRIM_DnaG_primases"/>
    <property type="match status" value="1"/>
</dbReference>
<feature type="region of interest" description="Disordered" evidence="14">
    <location>
        <begin position="631"/>
        <end position="651"/>
    </location>
</feature>
<dbReference type="RefSeq" id="WP_110376665.1">
    <property type="nucleotide sequence ID" value="NZ_CAKNFM010000006.1"/>
</dbReference>
<evidence type="ECO:0000256" key="4">
    <source>
        <dbReference type="ARBA" id="ARBA00022695"/>
    </source>
</evidence>
<evidence type="ECO:0000256" key="14">
    <source>
        <dbReference type="SAM" id="MobiDB-lite"/>
    </source>
</evidence>
<proteinExistence type="inferred from homology"/>
<keyword evidence="11 12" id="KW-0804">Transcription</keyword>
<dbReference type="GO" id="GO:0005737">
    <property type="term" value="C:cytoplasm"/>
    <property type="evidence" value="ECO:0007669"/>
    <property type="project" value="TreeGrafter"/>
</dbReference>
<dbReference type="Pfam" id="PF08275">
    <property type="entry name" value="DNAG_N"/>
    <property type="match status" value="1"/>
</dbReference>
<evidence type="ECO:0000256" key="7">
    <source>
        <dbReference type="ARBA" id="ARBA00022771"/>
    </source>
</evidence>
<dbReference type="GO" id="GO:0003899">
    <property type="term" value="F:DNA-directed RNA polymerase activity"/>
    <property type="evidence" value="ECO:0007669"/>
    <property type="project" value="UniProtKB-UniRule"/>
</dbReference>
<evidence type="ECO:0000256" key="13">
    <source>
        <dbReference type="PIRNR" id="PIRNR002811"/>
    </source>
</evidence>
<dbReference type="GO" id="GO:0008270">
    <property type="term" value="F:zinc ion binding"/>
    <property type="evidence" value="ECO:0007669"/>
    <property type="project" value="UniProtKB-KW"/>
</dbReference>
<dbReference type="FunFam" id="3.90.980.10:FF:000001">
    <property type="entry name" value="DNA primase"/>
    <property type="match status" value="1"/>
</dbReference>
<dbReference type="InterPro" id="IPR013264">
    <property type="entry name" value="DNAG_N"/>
</dbReference>
<dbReference type="SMART" id="SM00400">
    <property type="entry name" value="ZnF_CHCC"/>
    <property type="match status" value="1"/>
</dbReference>
<accession>A0A2V3U0N4</accession>
<keyword evidence="3 12" id="KW-0808">Transferase</keyword>
<evidence type="ECO:0000256" key="2">
    <source>
        <dbReference type="ARBA" id="ARBA00022515"/>
    </source>
</evidence>
<dbReference type="InterPro" id="IPR050219">
    <property type="entry name" value="DnaG_primase"/>
</dbReference>
<comment type="function">
    <text evidence="12 13">RNA polymerase that catalyzes the synthesis of short RNA molecules used as primers for DNA polymerase during DNA replication.</text>
</comment>
<feature type="region of interest" description="Disordered" evidence="14">
    <location>
        <begin position="424"/>
        <end position="468"/>
    </location>
</feature>
<dbReference type="InterPro" id="IPR006171">
    <property type="entry name" value="TOPRIM_dom"/>
</dbReference>